<sequence>MRLFALFLLFFATIVRADAQSPRPVNPRCEQQVNPMGIDASSPRLSWEIESKQRNTLQKAYRILVSDDPKLLKSNTGNIWDSKKVNSSASIQVSYKGKPLTAAKTYYWKIMLWDNHGKSSAWSDTQQWQMGLLTKADWKNAIWIAHEVMPDSTRILPSAIGKRDKTGGTINDVLPLIRKEISISKKIKNATIFISGLGHFDLSINGKKIGDHFLDPGWTNYEKQALYVPFDVTESLKNGKNAIGVMLGNGFYYIPKQKKRYRKLLVQYGFPKMICRLLINYTDGSSENIVSDRSWKSAAGPIIFSSIYGGEDYDAAKEQKDWDQPAFDDTQWQNAVITTGPPLLNSQKAASVKIFENFKPQQITQISSAGWSYDLGQNASGIVRISVKGKKGDTIRITPAELINPDHTANQKASGKPYYFTYILKGEGVETWQPRFSYYGFRYLQIDGAVPVTENSATDQLPVITEVTGLQVRNAAEQAGTFNSSSNLFNKTAKLIDWGVKSNMMSVFTDCPHREKLGWLEQLHLMGSSLRYTWQVENLLNKSIEDMRLSQTGTGLVPEISPEYTVFTWGGDMFRDSPEWGSSSIILPWYMYQWYGDRQGLVTAYPMMKKYAAYLKTKAKDNILSQGLGDWYDLGPQPPGVSQLTTMGVTATAIYYYDLDILQQTALTLGKKADAEVYKKLAAEVKHAFNRKFFDSTTNNYATGSQTANAMAIYMKLVPPARKAAVLDNIVADIRKHKNSLTSGDIGYRYLLRVLEQEGRSDVIYEMNSNPDVPGYGYQLAQGATALTESWQALPSASNNHLMLGHLMEWFYSGLGGIRQEENSLAFKQIKIHPEMVEGVTHAETSYLSPYGRIGTSWKKEATALTLTVEIPANTTASVYIPVSKGRQIREGGKALSPAPLKNGKDFAVVKTGSGTYHFTVQ</sequence>
<dbReference type="Gene3D" id="2.60.40.10">
    <property type="entry name" value="Immunoglobulins"/>
    <property type="match status" value="1"/>
</dbReference>
<keyword evidence="4" id="KW-0732">Signal</keyword>
<dbReference type="InterPro" id="IPR016007">
    <property type="entry name" value="Alpha_rhamnosid"/>
</dbReference>
<gene>
    <name evidence="9" type="ORF">SAMN06265348_101295</name>
</gene>
<dbReference type="Proteomes" id="UP000320300">
    <property type="component" value="Unassembled WGS sequence"/>
</dbReference>
<dbReference type="AlphaFoldDB" id="A0A521ALU0"/>
<name>A0A521ALU0_9SPHI</name>
<evidence type="ECO:0000313" key="9">
    <source>
        <dbReference type="EMBL" id="SMO35620.1"/>
    </source>
</evidence>
<dbReference type="Gene3D" id="2.60.120.260">
    <property type="entry name" value="Galactose-binding domain-like"/>
    <property type="match status" value="2"/>
</dbReference>
<evidence type="ECO:0000259" key="5">
    <source>
        <dbReference type="Pfam" id="PF05592"/>
    </source>
</evidence>
<keyword evidence="3" id="KW-0378">Hydrolase</keyword>
<dbReference type="InterPro" id="IPR013783">
    <property type="entry name" value="Ig-like_fold"/>
</dbReference>
<protein>
    <recommendedName>
        <fullName evidence="2">alpha-L-rhamnosidase</fullName>
        <ecNumber evidence="2">3.2.1.40</ecNumber>
    </recommendedName>
</protein>
<dbReference type="InterPro" id="IPR035396">
    <property type="entry name" value="Bac_rhamnosid6H"/>
</dbReference>
<dbReference type="PANTHER" id="PTHR33307:SF11">
    <property type="entry name" value="ALPHA-L-RHAMNOSIDASE"/>
    <property type="match status" value="1"/>
</dbReference>
<accession>A0A521ALU0</accession>
<feature type="domain" description="Alpha-L-rhamnosidase C-terminal" evidence="8">
    <location>
        <begin position="817"/>
        <end position="894"/>
    </location>
</feature>
<dbReference type="Gene3D" id="1.50.10.10">
    <property type="match status" value="1"/>
</dbReference>
<evidence type="ECO:0000259" key="6">
    <source>
        <dbReference type="Pfam" id="PF08531"/>
    </source>
</evidence>
<dbReference type="OrthoDB" id="9766741at2"/>
<evidence type="ECO:0000256" key="4">
    <source>
        <dbReference type="SAM" id="SignalP"/>
    </source>
</evidence>
<dbReference type="PANTHER" id="PTHR33307">
    <property type="entry name" value="ALPHA-RHAMNOSIDASE (EUROFUNG)"/>
    <property type="match status" value="1"/>
</dbReference>
<dbReference type="InterPro" id="IPR012341">
    <property type="entry name" value="6hp_glycosidase-like_sf"/>
</dbReference>
<feature type="signal peptide" evidence="4">
    <location>
        <begin position="1"/>
        <end position="17"/>
    </location>
</feature>
<dbReference type="Pfam" id="PF05592">
    <property type="entry name" value="Bac_rhamnosid"/>
    <property type="match status" value="1"/>
</dbReference>
<evidence type="ECO:0000313" key="10">
    <source>
        <dbReference type="Proteomes" id="UP000320300"/>
    </source>
</evidence>
<dbReference type="EC" id="3.2.1.40" evidence="2"/>
<dbReference type="Pfam" id="PF25788">
    <property type="entry name" value="Ig_Rha78A_N"/>
    <property type="match status" value="1"/>
</dbReference>
<dbReference type="SUPFAM" id="SSF48208">
    <property type="entry name" value="Six-hairpin glycosidases"/>
    <property type="match status" value="1"/>
</dbReference>
<dbReference type="RefSeq" id="WP_142526401.1">
    <property type="nucleotide sequence ID" value="NZ_CBCSJO010000002.1"/>
</dbReference>
<keyword evidence="10" id="KW-1185">Reference proteome</keyword>
<evidence type="ECO:0000256" key="1">
    <source>
        <dbReference type="ARBA" id="ARBA00001445"/>
    </source>
</evidence>
<feature type="domain" description="Bacterial alpha-L-rhamnosidase N-terminal" evidence="6">
    <location>
        <begin position="185"/>
        <end position="355"/>
    </location>
</feature>
<evidence type="ECO:0000256" key="3">
    <source>
        <dbReference type="ARBA" id="ARBA00022801"/>
    </source>
</evidence>
<comment type="catalytic activity">
    <reaction evidence="1">
        <text>Hydrolysis of terminal non-reducing alpha-L-rhamnose residues in alpha-L-rhamnosides.</text>
        <dbReference type="EC" id="3.2.1.40"/>
    </reaction>
</comment>
<evidence type="ECO:0000259" key="8">
    <source>
        <dbReference type="Pfam" id="PF17390"/>
    </source>
</evidence>
<dbReference type="Pfam" id="PF08531">
    <property type="entry name" value="Bac_rhamnosid_N"/>
    <property type="match status" value="1"/>
</dbReference>
<dbReference type="GO" id="GO:0030596">
    <property type="term" value="F:alpha-L-rhamnosidase activity"/>
    <property type="evidence" value="ECO:0007669"/>
    <property type="project" value="UniProtKB-EC"/>
</dbReference>
<evidence type="ECO:0000259" key="7">
    <source>
        <dbReference type="Pfam" id="PF17389"/>
    </source>
</evidence>
<dbReference type="InterPro" id="IPR035398">
    <property type="entry name" value="Bac_rhamnosid_C"/>
</dbReference>
<dbReference type="PIRSF" id="PIRSF010631">
    <property type="entry name" value="A-rhamnsds"/>
    <property type="match status" value="1"/>
</dbReference>
<dbReference type="InterPro" id="IPR013737">
    <property type="entry name" value="Bac_rhamnosid_N"/>
</dbReference>
<evidence type="ECO:0000256" key="2">
    <source>
        <dbReference type="ARBA" id="ARBA00012652"/>
    </source>
</evidence>
<reference evidence="9 10" key="1">
    <citation type="submission" date="2017-05" db="EMBL/GenBank/DDBJ databases">
        <authorList>
            <person name="Varghese N."/>
            <person name="Submissions S."/>
        </authorList>
    </citation>
    <scope>NUCLEOTIDE SEQUENCE [LARGE SCALE GENOMIC DNA]</scope>
    <source>
        <strain evidence="9 10">DSM 19036</strain>
    </source>
</reference>
<dbReference type="EMBL" id="FXTN01000001">
    <property type="protein sequence ID" value="SMO35620.1"/>
    <property type="molecule type" value="Genomic_DNA"/>
</dbReference>
<dbReference type="Pfam" id="PF17390">
    <property type="entry name" value="Bac_rhamnosid_C"/>
    <property type="match status" value="1"/>
</dbReference>
<feature type="chain" id="PRO_5022244618" description="alpha-L-rhamnosidase" evidence="4">
    <location>
        <begin position="18"/>
        <end position="922"/>
    </location>
</feature>
<dbReference type="GO" id="GO:0005975">
    <property type="term" value="P:carbohydrate metabolic process"/>
    <property type="evidence" value="ECO:0007669"/>
    <property type="project" value="InterPro"/>
</dbReference>
<feature type="domain" description="Alpha-L-rhamnosidase six-hairpin glycosidase" evidence="7">
    <location>
        <begin position="477"/>
        <end position="813"/>
    </location>
</feature>
<dbReference type="Pfam" id="PF17389">
    <property type="entry name" value="Bac_rhamnosid6H"/>
    <property type="match status" value="1"/>
</dbReference>
<dbReference type="Gene3D" id="2.60.420.10">
    <property type="entry name" value="Maltose phosphorylase, domain 3"/>
    <property type="match status" value="1"/>
</dbReference>
<feature type="domain" description="Alpha-L-rhamnosidase concanavalin-like" evidence="5">
    <location>
        <begin position="370"/>
        <end position="453"/>
    </location>
</feature>
<dbReference type="InterPro" id="IPR008928">
    <property type="entry name" value="6-hairpin_glycosidase_sf"/>
</dbReference>
<dbReference type="InterPro" id="IPR008902">
    <property type="entry name" value="Rhamnosid_concanavalin"/>
</dbReference>
<proteinExistence type="predicted"/>
<organism evidence="9 10">
    <name type="scientific">Pedobacter westerhofensis</name>
    <dbReference type="NCBI Taxonomy" id="425512"/>
    <lineage>
        <taxon>Bacteria</taxon>
        <taxon>Pseudomonadati</taxon>
        <taxon>Bacteroidota</taxon>
        <taxon>Sphingobacteriia</taxon>
        <taxon>Sphingobacteriales</taxon>
        <taxon>Sphingobacteriaceae</taxon>
        <taxon>Pedobacter</taxon>
    </lineage>
</organism>